<dbReference type="InterPro" id="IPR003607">
    <property type="entry name" value="HD/PDEase_dom"/>
</dbReference>
<feature type="domain" description="HD-GYP" evidence="1">
    <location>
        <begin position="16"/>
        <end position="211"/>
    </location>
</feature>
<dbReference type="HOGENOM" id="CLU_015044_0_1_9"/>
<dbReference type="AlphaFoldDB" id="F6DLA0"/>
<keyword evidence="3" id="KW-1185">Reference proteome</keyword>
<dbReference type="InterPro" id="IPR046866">
    <property type="entry name" value="FapA_N"/>
</dbReference>
<dbReference type="PROSITE" id="PS51832">
    <property type="entry name" value="HD_GYP"/>
    <property type="match status" value="1"/>
</dbReference>
<name>F6DLA0_DESRL</name>
<gene>
    <name evidence="2" type="ordered locus">Desru_1046</name>
</gene>
<dbReference type="InterPro" id="IPR046865">
    <property type="entry name" value="FapA_b_solenoid"/>
</dbReference>
<dbReference type="STRING" id="696281.Desru_1046"/>
<dbReference type="PANTHER" id="PTHR43155">
    <property type="entry name" value="CYCLIC DI-GMP PHOSPHODIESTERASE PA4108-RELATED"/>
    <property type="match status" value="1"/>
</dbReference>
<dbReference type="SMART" id="SM00471">
    <property type="entry name" value="HDc"/>
    <property type="match status" value="1"/>
</dbReference>
<dbReference type="RefSeq" id="WP_013841092.1">
    <property type="nucleotide sequence ID" value="NC_015589.1"/>
</dbReference>
<sequence>MDYSLTSMIKLPIPEIEEELKQIADMLLATIDLRDKTTGRHSRNVALYALAIGTAMGLDKAQLKSLYIVGIFHDVGKFGISEKVLFKPGKLDREEFDLVKTHSKRSADIIRSIPLIKDLAQAVECHHERYDGTGYPYGLKGENIPLLSRIIAVADAFDAMTEDRCYKKSLCLKDAVTELEKMVFTQFDPAVVAAFVHWLDQQNLLSPEEALKKLDLQPAPGKGVVAGGKPESAARHGLAWVQEGQIFVKDPEQGQAKATLTPCTGITIHVNGVPVEAAIEVSAADEIKVLPLSHKEPGFIKVHVSQDKLSAYLEIKTDDLISYKLMDAGASHCLVLRAQQKRTKFAPVNFEGILKLLQKQGVEYGIDYTIIKQLIEYPYDGMVEVARGQAPTLPEDGKVELFFDESLDMAKTLENAGNIDFKEINKLPTVGVGDPLALNYDPQMGLPGKDVSGRIIPPTEPVQFNLLAGKGVELTDDGKKAFAVTEGLPKVKKRGVNWTVTVDSVLYHPGDVNLGTGNIRFRGNVQIAGCVDNGMSVSATGDVIVSSLVTGAKVTAGSNIIVKGNVVNGELIAGGFVILTQAIEPLIKRLYQYLDKVYGVALENYRYISSTQKVRFGHILTFLKEKKYRQELSYAETLERKLKEYDLKLLGVYEEMLTGAVNQLVGINIINFTGPEDFKSCIDNIRDVLNYVDSVSHSHGTIRLTCALNSTIASPGDVQVNGPGCFNTGIHSGGAVSITGVFRGGNIYAGDYLYICEAGSEMGTKTRLAVAEGKKIKLDVVYPGVCVQVGRRSKVLEDRLTRVEIFLDDDNNLKLSNY</sequence>
<proteinExistence type="predicted"/>
<accession>F6DLA0</accession>
<organism evidence="2 3">
    <name type="scientific">Desulforamulus ruminis (strain ATCC 23193 / DSM 2154 / NCIMB 8452 / DL)</name>
    <name type="common">Desulfotomaculum ruminis</name>
    <dbReference type="NCBI Taxonomy" id="696281"/>
    <lineage>
        <taxon>Bacteria</taxon>
        <taxon>Bacillati</taxon>
        <taxon>Bacillota</taxon>
        <taxon>Clostridia</taxon>
        <taxon>Eubacteriales</taxon>
        <taxon>Peptococcaceae</taxon>
        <taxon>Desulforamulus</taxon>
    </lineage>
</organism>
<dbReference type="InterPro" id="IPR037522">
    <property type="entry name" value="HD_GYP_dom"/>
</dbReference>
<dbReference type="eggNOG" id="COG2206">
    <property type="taxonomic scope" value="Bacteria"/>
</dbReference>
<dbReference type="SUPFAM" id="SSF109604">
    <property type="entry name" value="HD-domain/PDEase-like"/>
    <property type="match status" value="1"/>
</dbReference>
<protein>
    <submittedName>
        <fullName evidence="2">Metal-dependent phosphohydrolase HD sub domain protein</fullName>
    </submittedName>
</protein>
<dbReference type="OrthoDB" id="9816426at2"/>
<evidence type="ECO:0000313" key="3">
    <source>
        <dbReference type="Proteomes" id="UP000009234"/>
    </source>
</evidence>
<keyword evidence="2" id="KW-0378">Hydrolase</keyword>
<dbReference type="Proteomes" id="UP000009234">
    <property type="component" value="Chromosome"/>
</dbReference>
<dbReference type="GO" id="GO:0016787">
    <property type="term" value="F:hydrolase activity"/>
    <property type="evidence" value="ECO:0007669"/>
    <property type="project" value="UniProtKB-KW"/>
</dbReference>
<dbReference type="Pfam" id="PF03961">
    <property type="entry name" value="FapA"/>
    <property type="match status" value="1"/>
</dbReference>
<dbReference type="eggNOG" id="COG1315">
    <property type="taxonomic scope" value="Bacteria"/>
</dbReference>
<reference evidence="3" key="1">
    <citation type="submission" date="2011-05" db="EMBL/GenBank/DDBJ databases">
        <title>Complete sequence of Desulfotomaculum ruminis DSM 2154.</title>
        <authorList>
            <person name="Lucas S."/>
            <person name="Copeland A."/>
            <person name="Lapidus A."/>
            <person name="Cheng J.-F."/>
            <person name="Goodwin L."/>
            <person name="Pitluck S."/>
            <person name="Lu M."/>
            <person name="Detter J.C."/>
            <person name="Han C."/>
            <person name="Tapia R."/>
            <person name="Land M."/>
            <person name="Hauser L."/>
            <person name="Kyrpides N."/>
            <person name="Ivanova N."/>
            <person name="Mikhailova N."/>
            <person name="Pagani I."/>
            <person name="Stams A.J.M."/>
            <person name="Plugge C.M."/>
            <person name="Muyzer G."/>
            <person name="Kuever J."/>
            <person name="Parshina S.N."/>
            <person name="Ivanova A.E."/>
            <person name="Nazina T.N."/>
            <person name="Brambilla E."/>
            <person name="Spring S."/>
            <person name="Klenk H.-P."/>
            <person name="Woyke T."/>
        </authorList>
    </citation>
    <scope>NUCLEOTIDE SEQUENCE [LARGE SCALE GENOMIC DNA]</scope>
    <source>
        <strain evidence="3">ATCC 23193 / DSM 2154 / NCIB 8452 / DL</strain>
    </source>
</reference>
<evidence type="ECO:0000259" key="1">
    <source>
        <dbReference type="PROSITE" id="PS51832"/>
    </source>
</evidence>
<dbReference type="Pfam" id="PF13487">
    <property type="entry name" value="HD_5"/>
    <property type="match status" value="1"/>
</dbReference>
<dbReference type="KEGG" id="dru:Desru_1046"/>
<evidence type="ECO:0000313" key="2">
    <source>
        <dbReference type="EMBL" id="AEG59321.1"/>
    </source>
</evidence>
<dbReference type="Gene3D" id="1.10.3210.10">
    <property type="entry name" value="Hypothetical protein af1432"/>
    <property type="match status" value="1"/>
</dbReference>
<dbReference type="Pfam" id="PF20250">
    <property type="entry name" value="FapA_N"/>
    <property type="match status" value="1"/>
</dbReference>
<dbReference type="EMBL" id="CP002780">
    <property type="protein sequence ID" value="AEG59321.1"/>
    <property type="molecule type" value="Genomic_DNA"/>
</dbReference>
<dbReference type="CDD" id="cd00077">
    <property type="entry name" value="HDc"/>
    <property type="match status" value="1"/>
</dbReference>
<reference evidence="2 3" key="2">
    <citation type="journal article" date="2012" name="Stand. Genomic Sci.">
        <title>Complete genome sequence of the sulfate-reducing firmicute Desulfotomaculum ruminis type strain (DL(T)).</title>
        <authorList>
            <person name="Spring S."/>
            <person name="Visser M."/>
            <person name="Lu M."/>
            <person name="Copeland A."/>
            <person name="Lapidus A."/>
            <person name="Lucas S."/>
            <person name="Cheng J.F."/>
            <person name="Han C."/>
            <person name="Tapia R."/>
            <person name="Goodwin L.A."/>
            <person name="Pitluck S."/>
            <person name="Ivanova N."/>
            <person name="Land M."/>
            <person name="Hauser L."/>
            <person name="Larimer F."/>
            <person name="Rohde M."/>
            <person name="Goker M."/>
            <person name="Detter J.C."/>
            <person name="Kyrpides N.C."/>
            <person name="Woyke T."/>
            <person name="Schaap P.J."/>
            <person name="Plugge C.M."/>
            <person name="Muyzer G."/>
            <person name="Kuever J."/>
            <person name="Pereira I.A."/>
            <person name="Parshina S.N."/>
            <person name="Bernier-Latmani R."/>
            <person name="Stams A.J."/>
            <person name="Klenk H.P."/>
        </authorList>
    </citation>
    <scope>NUCLEOTIDE SEQUENCE [LARGE SCALE GENOMIC DNA]</scope>
    <source>
        <strain evidence="3">ATCC 23193 / DSM 2154 / NCIB 8452 / DL</strain>
    </source>
</reference>